<dbReference type="EMBL" id="RJKN01000001">
    <property type="protein sequence ID" value="ROP45407.1"/>
    <property type="molecule type" value="Genomic_DNA"/>
</dbReference>
<feature type="transmembrane region" description="Helical" evidence="2">
    <location>
        <begin position="26"/>
        <end position="48"/>
    </location>
</feature>
<reference evidence="3 4" key="1">
    <citation type="journal article" date="2015" name="Stand. Genomic Sci.">
        <title>Genomic Encyclopedia of Bacterial and Archaeal Type Strains, Phase III: the genomes of soil and plant-associated and newly described type strains.</title>
        <authorList>
            <person name="Whitman W.B."/>
            <person name="Woyke T."/>
            <person name="Klenk H.P."/>
            <person name="Zhou Y."/>
            <person name="Lilburn T.G."/>
            <person name="Beck B.J."/>
            <person name="De Vos P."/>
            <person name="Vandamme P."/>
            <person name="Eisen J.A."/>
            <person name="Garrity G."/>
            <person name="Hugenholtz P."/>
            <person name="Kyrpides N.C."/>
        </authorList>
    </citation>
    <scope>NUCLEOTIDE SEQUENCE [LARGE SCALE GENOMIC DNA]</scope>
    <source>
        <strain evidence="3 4">CECT 7306</strain>
    </source>
</reference>
<dbReference type="Pfam" id="PF20447">
    <property type="entry name" value="DUF6704"/>
    <property type="match status" value="1"/>
</dbReference>
<feature type="region of interest" description="Disordered" evidence="1">
    <location>
        <begin position="72"/>
        <end position="99"/>
    </location>
</feature>
<feature type="transmembrane region" description="Helical" evidence="2">
    <location>
        <begin position="54"/>
        <end position="72"/>
    </location>
</feature>
<keyword evidence="2" id="KW-1133">Transmembrane helix</keyword>
<gene>
    <name evidence="3" type="ORF">EDC03_0008</name>
</gene>
<keyword evidence="2" id="KW-0472">Membrane</keyword>
<feature type="compositionally biased region" description="Polar residues" evidence="1">
    <location>
        <begin position="1"/>
        <end position="10"/>
    </location>
</feature>
<dbReference type="Proteomes" id="UP000276232">
    <property type="component" value="Unassembled WGS sequence"/>
</dbReference>
<feature type="compositionally biased region" description="Basic and acidic residues" evidence="1">
    <location>
        <begin position="87"/>
        <end position="99"/>
    </location>
</feature>
<protein>
    <submittedName>
        <fullName evidence="3">Uncharacterized protein</fullName>
    </submittedName>
</protein>
<evidence type="ECO:0000313" key="4">
    <source>
        <dbReference type="Proteomes" id="UP000276232"/>
    </source>
</evidence>
<evidence type="ECO:0000313" key="3">
    <source>
        <dbReference type="EMBL" id="ROP45407.1"/>
    </source>
</evidence>
<feature type="region of interest" description="Disordered" evidence="1">
    <location>
        <begin position="1"/>
        <end position="20"/>
    </location>
</feature>
<dbReference type="OrthoDB" id="3872677at2"/>
<keyword evidence="4" id="KW-1185">Reference proteome</keyword>
<dbReference type="NCBIfam" id="NF041681">
    <property type="entry name" value="HGxxPAAW"/>
    <property type="match status" value="1"/>
</dbReference>
<dbReference type="RefSeq" id="WP_123378199.1">
    <property type="nucleotide sequence ID" value="NZ_RJKN01000001.1"/>
</dbReference>
<dbReference type="InterPro" id="IPR046550">
    <property type="entry name" value="DUF6704"/>
</dbReference>
<accession>A0A3N1HSC9</accession>
<sequence length="99" mass="10427">MADQQQQQTDRGPVLPPHTEDHGHSLAAWVGVSIVALGALISCLATVFTIWPAFWAGFVVMAIGPAVGKFLASKGHGASKPEQSSDAPHDTPHDLHGPR</sequence>
<keyword evidence="2" id="KW-0812">Transmembrane</keyword>
<evidence type="ECO:0000256" key="1">
    <source>
        <dbReference type="SAM" id="MobiDB-lite"/>
    </source>
</evidence>
<organism evidence="3 4">
    <name type="scientific">Pseudokineococcus lusitanus</name>
    <dbReference type="NCBI Taxonomy" id="763993"/>
    <lineage>
        <taxon>Bacteria</taxon>
        <taxon>Bacillati</taxon>
        <taxon>Actinomycetota</taxon>
        <taxon>Actinomycetes</taxon>
        <taxon>Kineosporiales</taxon>
        <taxon>Kineosporiaceae</taxon>
        <taxon>Pseudokineococcus</taxon>
    </lineage>
</organism>
<proteinExistence type="predicted"/>
<comment type="caution">
    <text evidence="3">The sequence shown here is derived from an EMBL/GenBank/DDBJ whole genome shotgun (WGS) entry which is preliminary data.</text>
</comment>
<evidence type="ECO:0000256" key="2">
    <source>
        <dbReference type="SAM" id="Phobius"/>
    </source>
</evidence>
<name>A0A3N1HSC9_9ACTN</name>
<dbReference type="AlphaFoldDB" id="A0A3N1HSC9"/>
<dbReference type="InParanoid" id="A0A3N1HSC9"/>